<name>A0A8A1L6P6_AJEC8</name>
<accession>A0A8A1L6P6</accession>
<dbReference type="VEuPathDB" id="FungiDB:I7I53_10625"/>
<dbReference type="AlphaFoldDB" id="A0A8A1L6P6"/>
<proteinExistence type="predicted"/>
<gene>
    <name evidence="1" type="ORF">I7I53_10625</name>
</gene>
<sequence length="183" mass="20635">MTSQKKFSNSKTNHAIFALGGIFRYHIELHNFLSRVPPSSLAYRLSRSQNLTMWTYANCLVNYFTHLWTRPRGVINDGFICGGQDERQFPALVARAQNGDSYPAISIQESQQFPNMGNFALSPILTPLYPPHRTPSSPPAAGWFLSPHHRSRLGGYLNPSFQSEIDAIVEETILDSNGCWLCF</sequence>
<dbReference type="Proteomes" id="UP000663419">
    <property type="component" value="Chromosome 1"/>
</dbReference>
<dbReference type="EMBL" id="CP069102">
    <property type="protein sequence ID" value="QSS50068.1"/>
    <property type="molecule type" value="Genomic_DNA"/>
</dbReference>
<organism evidence="1 2">
    <name type="scientific">Ajellomyces capsulatus (strain H88)</name>
    <name type="common">Darling's disease fungus</name>
    <name type="synonym">Histoplasma capsulatum</name>
    <dbReference type="NCBI Taxonomy" id="544711"/>
    <lineage>
        <taxon>Eukaryota</taxon>
        <taxon>Fungi</taxon>
        <taxon>Dikarya</taxon>
        <taxon>Ascomycota</taxon>
        <taxon>Pezizomycotina</taxon>
        <taxon>Eurotiomycetes</taxon>
        <taxon>Eurotiomycetidae</taxon>
        <taxon>Onygenales</taxon>
        <taxon>Ajellomycetaceae</taxon>
        <taxon>Histoplasma</taxon>
    </lineage>
</organism>
<evidence type="ECO:0000313" key="2">
    <source>
        <dbReference type="Proteomes" id="UP000663419"/>
    </source>
</evidence>
<protein>
    <submittedName>
        <fullName evidence="1">Uncharacterized protein</fullName>
    </submittedName>
</protein>
<evidence type="ECO:0000313" key="1">
    <source>
        <dbReference type="EMBL" id="QSS50068.1"/>
    </source>
</evidence>
<reference evidence="1" key="1">
    <citation type="submission" date="2021-01" db="EMBL/GenBank/DDBJ databases">
        <title>Chromosome-level genome assembly of a human fungal pathogen reveals clustering of transcriptionally co-regulated genes.</title>
        <authorList>
            <person name="Voorhies M."/>
            <person name="Cohen S."/>
            <person name="Shea T.P."/>
            <person name="Petrus S."/>
            <person name="Munoz J.F."/>
            <person name="Poplawski S."/>
            <person name="Goldman W.E."/>
            <person name="Michael T."/>
            <person name="Cuomo C.A."/>
            <person name="Sil A."/>
            <person name="Beyhan S."/>
        </authorList>
    </citation>
    <scope>NUCLEOTIDE SEQUENCE</scope>
    <source>
        <strain evidence="1">H88</strain>
    </source>
</reference>